<reference evidence="7" key="1">
    <citation type="submission" date="2020-05" db="UniProtKB">
        <authorList>
            <consortium name="EnsemblMetazoa"/>
        </authorList>
    </citation>
    <scope>IDENTIFICATION</scope>
    <source>
        <strain evidence="7">USDA</strain>
    </source>
</reference>
<dbReference type="AlphaFoldDB" id="A0A1I8PM05"/>
<feature type="transmembrane region" description="Helical" evidence="6">
    <location>
        <begin position="138"/>
        <end position="158"/>
    </location>
</feature>
<comment type="subcellular location">
    <subcellularLocation>
        <location evidence="1">Membrane</location>
        <topology evidence="1">Multi-pass membrane protein</topology>
    </subcellularLocation>
</comment>
<evidence type="ECO:0000313" key="8">
    <source>
        <dbReference type="Proteomes" id="UP000095300"/>
    </source>
</evidence>
<dbReference type="KEGG" id="scac:106088074"/>
<feature type="compositionally biased region" description="Basic residues" evidence="5">
    <location>
        <begin position="334"/>
        <end position="378"/>
    </location>
</feature>
<gene>
    <name evidence="7" type="primary">106088074</name>
</gene>
<evidence type="ECO:0000256" key="4">
    <source>
        <dbReference type="ARBA" id="ARBA00023136"/>
    </source>
</evidence>
<accession>A0A1I8PM05</accession>
<feature type="transmembrane region" description="Helical" evidence="6">
    <location>
        <begin position="66"/>
        <end position="89"/>
    </location>
</feature>
<evidence type="ECO:0000256" key="3">
    <source>
        <dbReference type="ARBA" id="ARBA00022989"/>
    </source>
</evidence>
<evidence type="ECO:0008006" key="9">
    <source>
        <dbReference type="Google" id="ProtNLM"/>
    </source>
</evidence>
<keyword evidence="8" id="KW-1185">Reference proteome</keyword>
<feature type="transmembrane region" description="Helical" evidence="6">
    <location>
        <begin position="21"/>
        <end position="46"/>
    </location>
</feature>
<dbReference type="InterPro" id="IPR035952">
    <property type="entry name" value="Rhomboid-like_sf"/>
</dbReference>
<feature type="transmembrane region" description="Helical" evidence="6">
    <location>
        <begin position="179"/>
        <end position="197"/>
    </location>
</feature>
<dbReference type="PANTHER" id="PTHR13377">
    <property type="entry name" value="PLACENTAL PROTEIN 6"/>
    <property type="match status" value="1"/>
</dbReference>
<dbReference type="OrthoDB" id="73612at2759"/>
<protein>
    <recommendedName>
        <fullName evidence="9">Transmembrane protein 115</fullName>
    </recommendedName>
</protein>
<dbReference type="SUPFAM" id="SSF144091">
    <property type="entry name" value="Rhomboid-like"/>
    <property type="match status" value="1"/>
</dbReference>
<dbReference type="VEuPathDB" id="VectorBase:SCAU009337"/>
<dbReference type="InterPro" id="IPR013861">
    <property type="entry name" value="TMEM115/Pdh1/Rbl19"/>
</dbReference>
<keyword evidence="2 6" id="KW-0812">Transmembrane</keyword>
<evidence type="ECO:0000256" key="1">
    <source>
        <dbReference type="ARBA" id="ARBA00004141"/>
    </source>
</evidence>
<evidence type="ECO:0000313" key="7">
    <source>
        <dbReference type="EnsemblMetazoa" id="SCAU009337-PA"/>
    </source>
</evidence>
<dbReference type="PANTHER" id="PTHR13377:SF3">
    <property type="entry name" value="TRANSMEMBRANE PROTEIN 115"/>
    <property type="match status" value="1"/>
</dbReference>
<feature type="region of interest" description="Disordered" evidence="5">
    <location>
        <begin position="309"/>
        <end position="388"/>
    </location>
</feature>
<keyword evidence="4 6" id="KW-0472">Membrane</keyword>
<sequence>MSATTHILNRNWPYLRTQTQALLHNTSPVITFICLVTFCGYLLSFSETAVLFLTVTPGYILPNAEFWIWTAFTFCFIELHWWEVLVDVVTVGLCGKMIEPLWGQMEMFKFFALSNFGVSILTTIYYLFYYMITKNPQILFDVHIHGLAGYVAGICVAVRQIMPDHLILKTRWGKLTNRNVPLTVLVLSIIFWAVKLLDGTYPAMFASGLLVSWVYLRFYQHHPNGRGDSSESFTFASFFPNMMQPVIHLLVNPIYRCFLKMGVVRPPAPPRVASAASLTSVSISMPGVDPHDIERRRQIALKALSERLKSTETTKHTQLPKSFPTVAGSSGHGHNQHQQHKHHHGHHGHSHQHGHQHGPHGHQHGSHGQHHHGQHSGHSHASGGHAEIQTPPFLAHSASASQPITTARSEPRMISTMSPIAIPMPAPPPKSIPADNSAIVPSEFVESRDKALLIDMDTETQ</sequence>
<dbReference type="SMART" id="SM01160">
    <property type="entry name" value="DUF1751"/>
    <property type="match status" value="1"/>
</dbReference>
<dbReference type="EnsemblMetazoa" id="SCAU009337-RA">
    <property type="protein sequence ID" value="SCAU009337-PA"/>
    <property type="gene ID" value="SCAU009337"/>
</dbReference>
<dbReference type="FunFam" id="1.20.1540.10:FF:000004">
    <property type="entry name" value="Transmembrane protein 115"/>
    <property type="match status" value="1"/>
</dbReference>
<keyword evidence="3 6" id="KW-1133">Transmembrane helix</keyword>
<name>A0A1I8PM05_STOCA</name>
<dbReference type="Gene3D" id="1.20.1540.10">
    <property type="entry name" value="Rhomboid-like"/>
    <property type="match status" value="1"/>
</dbReference>
<dbReference type="GO" id="GO:0016020">
    <property type="term" value="C:membrane"/>
    <property type="evidence" value="ECO:0007669"/>
    <property type="project" value="UniProtKB-SubCell"/>
</dbReference>
<dbReference type="Proteomes" id="UP000095300">
    <property type="component" value="Unassembled WGS sequence"/>
</dbReference>
<dbReference type="GO" id="GO:0006890">
    <property type="term" value="P:retrograde vesicle-mediated transport, Golgi to endoplasmic reticulum"/>
    <property type="evidence" value="ECO:0007669"/>
    <property type="project" value="InterPro"/>
</dbReference>
<evidence type="ECO:0000256" key="5">
    <source>
        <dbReference type="SAM" id="MobiDB-lite"/>
    </source>
</evidence>
<evidence type="ECO:0000256" key="2">
    <source>
        <dbReference type="ARBA" id="ARBA00022692"/>
    </source>
</evidence>
<dbReference type="GO" id="GO:0005794">
    <property type="term" value="C:Golgi apparatus"/>
    <property type="evidence" value="ECO:0007669"/>
    <property type="project" value="TreeGrafter"/>
</dbReference>
<dbReference type="Pfam" id="PF08551">
    <property type="entry name" value="DUF1751"/>
    <property type="match status" value="1"/>
</dbReference>
<feature type="transmembrane region" description="Helical" evidence="6">
    <location>
        <begin position="110"/>
        <end position="132"/>
    </location>
</feature>
<proteinExistence type="predicted"/>
<organism evidence="7 8">
    <name type="scientific">Stomoxys calcitrans</name>
    <name type="common">Stable fly</name>
    <name type="synonym">Conops calcitrans</name>
    <dbReference type="NCBI Taxonomy" id="35570"/>
    <lineage>
        <taxon>Eukaryota</taxon>
        <taxon>Metazoa</taxon>
        <taxon>Ecdysozoa</taxon>
        <taxon>Arthropoda</taxon>
        <taxon>Hexapoda</taxon>
        <taxon>Insecta</taxon>
        <taxon>Pterygota</taxon>
        <taxon>Neoptera</taxon>
        <taxon>Endopterygota</taxon>
        <taxon>Diptera</taxon>
        <taxon>Brachycera</taxon>
        <taxon>Muscomorpha</taxon>
        <taxon>Muscoidea</taxon>
        <taxon>Muscidae</taxon>
        <taxon>Stomoxys</taxon>
    </lineage>
</organism>
<dbReference type="STRING" id="35570.A0A1I8PM05"/>
<evidence type="ECO:0000256" key="6">
    <source>
        <dbReference type="SAM" id="Phobius"/>
    </source>
</evidence>